<keyword evidence="2" id="KW-1185">Reference proteome</keyword>
<reference evidence="1" key="1">
    <citation type="submission" date="2021-11" db="EMBL/GenBank/DDBJ databases">
        <authorList>
            <person name="Schell T."/>
        </authorList>
    </citation>
    <scope>NUCLEOTIDE SEQUENCE</scope>
    <source>
        <strain evidence="1">M5</strain>
    </source>
</reference>
<accession>A0A8J2RRS0</accession>
<dbReference type="EMBL" id="CAKKLH010000171">
    <property type="protein sequence ID" value="CAH0105159.1"/>
    <property type="molecule type" value="Genomic_DNA"/>
</dbReference>
<evidence type="ECO:0000313" key="2">
    <source>
        <dbReference type="Proteomes" id="UP000789390"/>
    </source>
</evidence>
<sequence length="148" mass="15887">MQPTNSMLIDEGFIDCSVDCGRVIDENGVRSHDIGTFPASSEQCGGICIANNQCTHYTLIQRFTFVLVLLCIISCYSVMTDCSCDYHSGGCSIRRPASPGNACKCSYKGFWSCAGSQTGCRDPSSHYCHNPDTSIQSCFLGGGDCGGY</sequence>
<gene>
    <name evidence="1" type="ORF">DGAL_LOCUS8173</name>
</gene>
<organism evidence="1 2">
    <name type="scientific">Daphnia galeata</name>
    <dbReference type="NCBI Taxonomy" id="27404"/>
    <lineage>
        <taxon>Eukaryota</taxon>
        <taxon>Metazoa</taxon>
        <taxon>Ecdysozoa</taxon>
        <taxon>Arthropoda</taxon>
        <taxon>Crustacea</taxon>
        <taxon>Branchiopoda</taxon>
        <taxon>Diplostraca</taxon>
        <taxon>Cladocera</taxon>
        <taxon>Anomopoda</taxon>
        <taxon>Daphniidae</taxon>
        <taxon>Daphnia</taxon>
    </lineage>
</organism>
<dbReference type="AlphaFoldDB" id="A0A8J2RRS0"/>
<evidence type="ECO:0000313" key="1">
    <source>
        <dbReference type="EMBL" id="CAH0105159.1"/>
    </source>
</evidence>
<proteinExistence type="predicted"/>
<dbReference type="Proteomes" id="UP000789390">
    <property type="component" value="Unassembled WGS sequence"/>
</dbReference>
<comment type="caution">
    <text evidence="1">The sequence shown here is derived from an EMBL/GenBank/DDBJ whole genome shotgun (WGS) entry which is preliminary data.</text>
</comment>
<protein>
    <recommendedName>
        <fullName evidence="3">Apple domain-containing protein</fullName>
    </recommendedName>
</protein>
<name>A0A8J2RRS0_9CRUS</name>
<dbReference type="OrthoDB" id="6371598at2759"/>
<evidence type="ECO:0008006" key="3">
    <source>
        <dbReference type="Google" id="ProtNLM"/>
    </source>
</evidence>